<reference evidence="1" key="1">
    <citation type="submission" date="2014-11" db="EMBL/GenBank/DDBJ databases">
        <authorList>
            <person name="Amaro Gonzalez C."/>
        </authorList>
    </citation>
    <scope>NUCLEOTIDE SEQUENCE</scope>
</reference>
<name>A0A0E9V112_ANGAN</name>
<organism evidence="1">
    <name type="scientific">Anguilla anguilla</name>
    <name type="common">European freshwater eel</name>
    <name type="synonym">Muraena anguilla</name>
    <dbReference type="NCBI Taxonomy" id="7936"/>
    <lineage>
        <taxon>Eukaryota</taxon>
        <taxon>Metazoa</taxon>
        <taxon>Chordata</taxon>
        <taxon>Craniata</taxon>
        <taxon>Vertebrata</taxon>
        <taxon>Euteleostomi</taxon>
        <taxon>Actinopterygii</taxon>
        <taxon>Neopterygii</taxon>
        <taxon>Teleostei</taxon>
        <taxon>Anguilliformes</taxon>
        <taxon>Anguillidae</taxon>
        <taxon>Anguilla</taxon>
    </lineage>
</organism>
<reference evidence="1" key="2">
    <citation type="journal article" date="2015" name="Fish Shellfish Immunol.">
        <title>Early steps in the European eel (Anguilla anguilla)-Vibrio vulnificus interaction in the gills: Role of the RtxA13 toxin.</title>
        <authorList>
            <person name="Callol A."/>
            <person name="Pajuelo D."/>
            <person name="Ebbesson L."/>
            <person name="Teles M."/>
            <person name="MacKenzie S."/>
            <person name="Amaro C."/>
        </authorList>
    </citation>
    <scope>NUCLEOTIDE SEQUENCE</scope>
</reference>
<dbReference type="EMBL" id="GBXM01036783">
    <property type="protein sequence ID" value="JAH71794.1"/>
    <property type="molecule type" value="Transcribed_RNA"/>
</dbReference>
<sequence length="29" mass="3124">MKTLASESGDSAVNINTIHLQLSYSITDD</sequence>
<protein>
    <submittedName>
        <fullName evidence="1">Uncharacterized protein</fullName>
    </submittedName>
</protein>
<evidence type="ECO:0000313" key="1">
    <source>
        <dbReference type="EMBL" id="JAH71794.1"/>
    </source>
</evidence>
<accession>A0A0E9V112</accession>
<dbReference type="AlphaFoldDB" id="A0A0E9V112"/>
<proteinExistence type="predicted"/>